<evidence type="ECO:0000313" key="1">
    <source>
        <dbReference type="EMBL" id="JAE23483.1"/>
    </source>
</evidence>
<dbReference type="AlphaFoldDB" id="A0A0A9GS22"/>
<reference evidence="1" key="1">
    <citation type="submission" date="2014-09" db="EMBL/GenBank/DDBJ databases">
        <authorList>
            <person name="Magalhaes I.L.F."/>
            <person name="Oliveira U."/>
            <person name="Santos F.R."/>
            <person name="Vidigal T.H.D.A."/>
            <person name="Brescovit A.D."/>
            <person name="Santos A.J."/>
        </authorList>
    </citation>
    <scope>NUCLEOTIDE SEQUENCE</scope>
    <source>
        <tissue evidence="1">Shoot tissue taken approximately 20 cm above the soil surface</tissue>
    </source>
</reference>
<name>A0A0A9GS22_ARUDO</name>
<organism evidence="1">
    <name type="scientific">Arundo donax</name>
    <name type="common">Giant reed</name>
    <name type="synonym">Donax arundinaceus</name>
    <dbReference type="NCBI Taxonomy" id="35708"/>
    <lineage>
        <taxon>Eukaryota</taxon>
        <taxon>Viridiplantae</taxon>
        <taxon>Streptophyta</taxon>
        <taxon>Embryophyta</taxon>
        <taxon>Tracheophyta</taxon>
        <taxon>Spermatophyta</taxon>
        <taxon>Magnoliopsida</taxon>
        <taxon>Liliopsida</taxon>
        <taxon>Poales</taxon>
        <taxon>Poaceae</taxon>
        <taxon>PACMAD clade</taxon>
        <taxon>Arundinoideae</taxon>
        <taxon>Arundineae</taxon>
        <taxon>Arundo</taxon>
    </lineage>
</organism>
<dbReference type="EMBL" id="GBRH01174413">
    <property type="protein sequence ID" value="JAE23483.1"/>
    <property type="molecule type" value="Transcribed_RNA"/>
</dbReference>
<reference evidence="1" key="2">
    <citation type="journal article" date="2015" name="Data Brief">
        <title>Shoot transcriptome of the giant reed, Arundo donax.</title>
        <authorList>
            <person name="Barrero R.A."/>
            <person name="Guerrero F.D."/>
            <person name="Moolhuijzen P."/>
            <person name="Goolsby J.A."/>
            <person name="Tidwell J."/>
            <person name="Bellgard S.E."/>
            <person name="Bellgard M.I."/>
        </authorList>
    </citation>
    <scope>NUCLEOTIDE SEQUENCE</scope>
    <source>
        <tissue evidence="1">Shoot tissue taken approximately 20 cm above the soil surface</tissue>
    </source>
</reference>
<proteinExistence type="predicted"/>
<protein>
    <submittedName>
        <fullName evidence="1">Uncharacterized protein</fullName>
    </submittedName>
</protein>
<accession>A0A0A9GS22</accession>
<sequence>MYSSSLDFFFSNSSSFSLKYESISICLALAEFSNSTLWISMSFLRSSLSCCILLSQLACSCCILFMNSSCSRARDSELFLN</sequence>